<sequence>MKKITFILLGIILFLLALPSVYGQSVPQGMKYQAVARDLAGEVMADQPISIKIALQGNDKSKTVHYIEVHDVTTNQFGLFSLVVGNGAVTQGDFNKIPWSSEDIWMEIGLKNAGESGFATISSSKLLAVPYAFHAGTASKIVDSSFTTDKLTQKSTGVPSQNWSLFGNSKSDPEKDKLGTTDATDFVMVTNNIERLRITADGEIKTGSGKFTIGGNLEVQGDSTTINKDLFVGRNVFLNDNPAFEPRGETINYGDFYVEGYGQFDKNLIVKDTLFAGLLDTKELNIKADVEDGQFLATFENTNTGNGDGIKIKLGRKATKNNPLAQGAEKAVSLFIGEIDEAKLAIIRNSFTGQMGKINIPGLVTMGIPTTNELATLASTSCTMAVGIGNAIVDFLNTKLGLPLTLGDAIVPINGCDPRKPEGEANSCDNEGASNTIFVHDDWIKDGTFEIFPAFPTIPEKVCTDIFGPAFVFPTLELSDIYTEDPLTKQNVFIDFRDNDDFSLGAIKAESITNWATRYFDQIKIYEIVATLKTLDKIKVLNAVKAETLTIAKSYRNIGVEYASGNGDYAEWLERLDPTEVIVKGDIVAVVGGRITKDISNAEQVMAVSHHPIVLGNIPEEGKAILGNNIAFMGQIPVKVMGSVATGDYIVATGDIKGYGKAISPMNMTIEDFKFAVGRSWDAKPESGPKMVNTVVGVHNGDYLNILKRYELKFKESESRLNTVEAKIEMLSGLISQPNKIN</sequence>
<reference evidence="2" key="1">
    <citation type="submission" date="2016-10" db="EMBL/GenBank/DDBJ databases">
        <authorList>
            <person name="Varghese N."/>
            <person name="Submissions S."/>
        </authorList>
    </citation>
    <scope>NUCLEOTIDE SEQUENCE [LARGE SCALE GENOMIC DNA]</scope>
    <source>
        <strain evidence="2">DSM 22376</strain>
    </source>
</reference>
<dbReference type="OrthoDB" id="9765957at2"/>
<protein>
    <submittedName>
        <fullName evidence="1">Uncharacterized protein</fullName>
    </submittedName>
</protein>
<organism evidence="1 2">
    <name type="scientific">Flavobacterium gillisiae</name>
    <dbReference type="NCBI Taxonomy" id="150146"/>
    <lineage>
        <taxon>Bacteria</taxon>
        <taxon>Pseudomonadati</taxon>
        <taxon>Bacteroidota</taxon>
        <taxon>Flavobacteriia</taxon>
        <taxon>Flavobacteriales</taxon>
        <taxon>Flavobacteriaceae</taxon>
        <taxon>Flavobacterium</taxon>
    </lineage>
</organism>
<evidence type="ECO:0000313" key="1">
    <source>
        <dbReference type="EMBL" id="SDZ92263.1"/>
    </source>
</evidence>
<proteinExistence type="predicted"/>
<gene>
    <name evidence="1" type="ORF">SAMN05443667_101303</name>
</gene>
<dbReference type="RefSeq" id="WP_091083705.1">
    <property type="nucleotide sequence ID" value="NZ_FNRD01000001.1"/>
</dbReference>
<dbReference type="Proteomes" id="UP000198951">
    <property type="component" value="Unassembled WGS sequence"/>
</dbReference>
<name>A0A1H3WYT1_9FLAO</name>
<dbReference type="Gene3D" id="2.40.300.10">
    <property type="entry name" value="Head decoration protein D"/>
    <property type="match status" value="1"/>
</dbReference>
<dbReference type="AlphaFoldDB" id="A0A1H3WYT1"/>
<dbReference type="EMBL" id="FNRD01000001">
    <property type="protein sequence ID" value="SDZ92263.1"/>
    <property type="molecule type" value="Genomic_DNA"/>
</dbReference>
<keyword evidence="2" id="KW-1185">Reference proteome</keyword>
<accession>A0A1H3WYT1</accession>
<evidence type="ECO:0000313" key="2">
    <source>
        <dbReference type="Proteomes" id="UP000198951"/>
    </source>
</evidence>
<dbReference type="STRING" id="150146.SAMN05443667_101303"/>